<dbReference type="KEGG" id="lak:106179207"/>
<evidence type="ECO:0000313" key="4">
    <source>
        <dbReference type="RefSeq" id="XP_013418193.1"/>
    </source>
</evidence>
<reference evidence="4" key="1">
    <citation type="submission" date="2025-08" db="UniProtKB">
        <authorList>
            <consortium name="RefSeq"/>
        </authorList>
    </citation>
    <scope>IDENTIFICATION</scope>
    <source>
        <tissue evidence="4">Gonads</tissue>
    </source>
</reference>
<evidence type="ECO:0000313" key="3">
    <source>
        <dbReference type="Proteomes" id="UP000085678"/>
    </source>
</evidence>
<sequence length="232" mass="26074">MFSFKPFLLLLALWSCLLLTDAKRRKQTLTKKTPKFGTLSERVLRREFQDFLSKKLLALTAGPSAIYATKLRRFARLFDLNRDGIVSKAEVVGETVQEANSALDKETAAEVADTVTEAWKAVFAVPEEGLRIDSDDLVKRAGKLCTSEDRKRELRIWARSVFEESDSDRNSKLSSAEYRLTFGMFHVPPTGLKASFTGADANKNGKVEKVEFVNAVLDYFCNKSKDSPFFGP</sequence>
<keyword evidence="2" id="KW-0732">Signal</keyword>
<keyword evidence="3" id="KW-1185">Reference proteome</keyword>
<dbReference type="PROSITE" id="PS00018">
    <property type="entry name" value="EF_HAND_1"/>
    <property type="match status" value="2"/>
</dbReference>
<dbReference type="InterPro" id="IPR018247">
    <property type="entry name" value="EF_Hand_1_Ca_BS"/>
</dbReference>
<dbReference type="InParanoid" id="A0A1S3K6D5"/>
<dbReference type="AlphaFoldDB" id="A0A1S3K6D5"/>
<feature type="chain" id="PRO_5010178847" evidence="2">
    <location>
        <begin position="23"/>
        <end position="232"/>
    </location>
</feature>
<protein>
    <submittedName>
        <fullName evidence="4">Uncharacterized protein LOC106179207</fullName>
    </submittedName>
</protein>
<feature type="signal peptide" evidence="2">
    <location>
        <begin position="1"/>
        <end position="22"/>
    </location>
</feature>
<organism evidence="3 4">
    <name type="scientific">Lingula anatina</name>
    <name type="common">Brachiopod</name>
    <name type="synonym">Lingula unguis</name>
    <dbReference type="NCBI Taxonomy" id="7574"/>
    <lineage>
        <taxon>Eukaryota</taxon>
        <taxon>Metazoa</taxon>
        <taxon>Spiralia</taxon>
        <taxon>Lophotrochozoa</taxon>
        <taxon>Brachiopoda</taxon>
        <taxon>Linguliformea</taxon>
        <taxon>Lingulata</taxon>
        <taxon>Lingulida</taxon>
        <taxon>Linguloidea</taxon>
        <taxon>Lingulidae</taxon>
        <taxon>Lingula</taxon>
    </lineage>
</organism>
<evidence type="ECO:0000256" key="1">
    <source>
        <dbReference type="ARBA" id="ARBA00022837"/>
    </source>
</evidence>
<dbReference type="Proteomes" id="UP000085678">
    <property type="component" value="Unplaced"/>
</dbReference>
<dbReference type="Gene3D" id="1.10.238.10">
    <property type="entry name" value="EF-hand"/>
    <property type="match status" value="1"/>
</dbReference>
<proteinExistence type="predicted"/>
<dbReference type="SUPFAM" id="SSF47473">
    <property type="entry name" value="EF-hand"/>
    <property type="match status" value="1"/>
</dbReference>
<evidence type="ECO:0000256" key="2">
    <source>
        <dbReference type="SAM" id="SignalP"/>
    </source>
</evidence>
<dbReference type="RefSeq" id="XP_013418193.1">
    <property type="nucleotide sequence ID" value="XM_013562739.2"/>
</dbReference>
<dbReference type="GeneID" id="106179207"/>
<keyword evidence="1" id="KW-0106">Calcium</keyword>
<name>A0A1S3K6D5_LINAN</name>
<gene>
    <name evidence="4" type="primary">LOC106179207</name>
</gene>
<accession>A0A1S3K6D5</accession>
<dbReference type="InterPro" id="IPR011992">
    <property type="entry name" value="EF-hand-dom_pair"/>
</dbReference>